<dbReference type="EC" id="3.2.2.n1" evidence="2"/>
<feature type="compositionally biased region" description="Basic and acidic residues" evidence="3">
    <location>
        <begin position="176"/>
        <end position="187"/>
    </location>
</feature>
<dbReference type="RefSeq" id="WP_125173152.1">
    <property type="nucleotide sequence ID" value="NZ_JALGIV010000003.1"/>
</dbReference>
<dbReference type="Proteomes" id="UP000276526">
    <property type="component" value="Unassembled WGS sequence"/>
</dbReference>
<dbReference type="InterPro" id="IPR005269">
    <property type="entry name" value="LOG"/>
</dbReference>
<evidence type="ECO:0000256" key="2">
    <source>
        <dbReference type="RuleBase" id="RU363015"/>
    </source>
</evidence>
<feature type="region of interest" description="Disordered" evidence="3">
    <location>
        <begin position="176"/>
        <end position="197"/>
    </location>
</feature>
<evidence type="ECO:0000313" key="6">
    <source>
        <dbReference type="Proteomes" id="UP000276526"/>
    </source>
</evidence>
<evidence type="ECO:0000256" key="3">
    <source>
        <dbReference type="SAM" id="MobiDB-lite"/>
    </source>
</evidence>
<keyword evidence="2" id="KW-0378">Hydrolase</keyword>
<dbReference type="EMBL" id="PQNK01000002">
    <property type="protein sequence ID" value="RRO87599.1"/>
    <property type="molecule type" value="Genomic_DNA"/>
</dbReference>
<accession>A0A3R8VV40</accession>
<dbReference type="Gene3D" id="3.40.50.450">
    <property type="match status" value="1"/>
</dbReference>
<evidence type="ECO:0000313" key="5">
    <source>
        <dbReference type="EMBL" id="RRQ02869.1"/>
    </source>
</evidence>
<dbReference type="EMBL" id="PQNQ01000029">
    <property type="protein sequence ID" value="RRQ02869.1"/>
    <property type="molecule type" value="Genomic_DNA"/>
</dbReference>
<comment type="caution">
    <text evidence="4">The sequence shown here is derived from an EMBL/GenBank/DDBJ whole genome shotgun (WGS) entry which is preliminary data.</text>
</comment>
<dbReference type="GO" id="GO:0009691">
    <property type="term" value="P:cytokinin biosynthetic process"/>
    <property type="evidence" value="ECO:0007669"/>
    <property type="project" value="UniProtKB-UniRule"/>
</dbReference>
<evidence type="ECO:0000313" key="4">
    <source>
        <dbReference type="EMBL" id="RRO87599.1"/>
    </source>
</evidence>
<keyword evidence="7" id="KW-1185">Reference proteome</keyword>
<dbReference type="Pfam" id="PF03641">
    <property type="entry name" value="Lysine_decarbox"/>
    <property type="match status" value="1"/>
</dbReference>
<evidence type="ECO:0000256" key="1">
    <source>
        <dbReference type="ARBA" id="ARBA00006763"/>
    </source>
</evidence>
<dbReference type="PANTHER" id="PTHR31223:SF70">
    <property type="entry name" value="LOG FAMILY PROTEIN YJL055W"/>
    <property type="match status" value="1"/>
</dbReference>
<keyword evidence="2" id="KW-0203">Cytokinin biosynthesis</keyword>
<evidence type="ECO:0000313" key="7">
    <source>
        <dbReference type="Proteomes" id="UP000278422"/>
    </source>
</evidence>
<dbReference type="GO" id="GO:0005829">
    <property type="term" value="C:cytosol"/>
    <property type="evidence" value="ECO:0007669"/>
    <property type="project" value="TreeGrafter"/>
</dbReference>
<proteinExistence type="inferred from homology"/>
<comment type="similarity">
    <text evidence="1 2">Belongs to the LOG family.</text>
</comment>
<dbReference type="NCBIfam" id="TIGR00730">
    <property type="entry name" value="Rossman fold protein, TIGR00730 family"/>
    <property type="match status" value="1"/>
</dbReference>
<protein>
    <recommendedName>
        <fullName evidence="2">Cytokinin riboside 5'-monophosphate phosphoribohydrolase</fullName>
        <ecNumber evidence="2">3.2.2.n1</ecNumber>
    </recommendedName>
</protein>
<dbReference type="PANTHER" id="PTHR31223">
    <property type="entry name" value="LOG FAMILY PROTEIN YJL055W"/>
    <property type="match status" value="1"/>
</dbReference>
<dbReference type="GO" id="GO:0016799">
    <property type="term" value="F:hydrolase activity, hydrolyzing N-glycosyl compounds"/>
    <property type="evidence" value="ECO:0007669"/>
    <property type="project" value="TreeGrafter"/>
</dbReference>
<comment type="catalytic activity">
    <reaction evidence="2">
        <text>9-ribosyl-trans-zeatin 5'-phosphate + H2O = trans-zeatin + D-ribose 5-phosphate</text>
        <dbReference type="Rhea" id="RHEA:48564"/>
        <dbReference type="ChEBI" id="CHEBI:15377"/>
        <dbReference type="ChEBI" id="CHEBI:16522"/>
        <dbReference type="ChEBI" id="CHEBI:78346"/>
        <dbReference type="ChEBI" id="CHEBI:87947"/>
        <dbReference type="EC" id="3.2.2.n1"/>
    </reaction>
</comment>
<reference evidence="6 7" key="1">
    <citation type="submission" date="2018-01" db="EMBL/GenBank/DDBJ databases">
        <title>Twenty Corynebacterium bovis Genomes.</title>
        <authorList>
            <person name="Gulvik C.A."/>
        </authorList>
    </citation>
    <scope>NUCLEOTIDE SEQUENCE [LARGE SCALE GENOMIC DNA]</scope>
    <source>
        <strain evidence="5 7">16-2004</strain>
        <strain evidence="4 6">F6900</strain>
    </source>
</reference>
<dbReference type="Proteomes" id="UP000278422">
    <property type="component" value="Unassembled WGS sequence"/>
</dbReference>
<dbReference type="SUPFAM" id="SSF102405">
    <property type="entry name" value="MCP/YpsA-like"/>
    <property type="match status" value="1"/>
</dbReference>
<organism evidence="4 6">
    <name type="scientific">Corynebacterium bovis</name>
    <dbReference type="NCBI Taxonomy" id="36808"/>
    <lineage>
        <taxon>Bacteria</taxon>
        <taxon>Bacillati</taxon>
        <taxon>Actinomycetota</taxon>
        <taxon>Actinomycetes</taxon>
        <taxon>Mycobacteriales</taxon>
        <taxon>Corynebacteriaceae</taxon>
        <taxon>Corynebacterium</taxon>
    </lineage>
</organism>
<dbReference type="InterPro" id="IPR031100">
    <property type="entry name" value="LOG_fam"/>
</dbReference>
<comment type="catalytic activity">
    <reaction evidence="2">
        <text>N(6)-(dimethylallyl)adenosine 5'-phosphate + H2O = N(6)-dimethylallyladenine + D-ribose 5-phosphate</text>
        <dbReference type="Rhea" id="RHEA:48560"/>
        <dbReference type="ChEBI" id="CHEBI:15377"/>
        <dbReference type="ChEBI" id="CHEBI:17660"/>
        <dbReference type="ChEBI" id="CHEBI:57526"/>
        <dbReference type="ChEBI" id="CHEBI:78346"/>
        <dbReference type="EC" id="3.2.2.n1"/>
    </reaction>
</comment>
<name>A0A3R8VV40_9CORY</name>
<dbReference type="AlphaFoldDB" id="A0A3R8VV40"/>
<gene>
    <name evidence="5" type="ORF">CXF42_08860</name>
    <name evidence="4" type="ORF">CXF48_01375</name>
</gene>
<sequence>MRVAVYVGSSPGDGPGFAEAAREVVRGLADAGHSLVYGGGRAGLMGVVGDTAVAAGMDVLGVTTRALVDGETAHTGLGRLEVVDTMGERKARMADAADAMVALPGGVGTLEEFFEVWTAQILGIHRCPVALYDVDGYWDPLVEMVDTMVRRGFLSAGARDGLVVADTPAGLLDGLRRWEPPRPRWERPAPATDGDGE</sequence>